<dbReference type="SUPFAM" id="SSF56219">
    <property type="entry name" value="DNase I-like"/>
    <property type="match status" value="1"/>
</dbReference>
<dbReference type="PANTHER" id="PTHR14859">
    <property type="entry name" value="CALCOFLUOR WHITE HYPERSENSITIVE PROTEIN PRECURSOR"/>
    <property type="match status" value="1"/>
</dbReference>
<comment type="caution">
    <text evidence="2">The sequence shown here is derived from an EMBL/GenBank/DDBJ whole genome shotgun (WGS) entry which is preliminary data.</text>
</comment>
<protein>
    <recommendedName>
        <fullName evidence="1">Endonuclease/exonuclease/phosphatase domain-containing protein</fullName>
    </recommendedName>
</protein>
<accession>A0A9W6JU99</accession>
<evidence type="ECO:0000259" key="1">
    <source>
        <dbReference type="Pfam" id="PF03372"/>
    </source>
</evidence>
<sequence>MSGTIRLMSWNIHGGIGPDRRFDLDRIVALIARHRPDIVALQEIDTRGRDVDCLAPLRGLRAGYFAEARTIVAPDGHYGHALFSRWETGGVELHDLSVRRREPRFAISARIATDAGPINVVSVHLGLAIGERMSQVRTLARLGARGRDEPTLMLGDFNDWASFGQARRRLAEVFRWRSQLRTFPAPRPLLRLDRLYCNDGLAVLACFTDPEAARASDHLPVIADVRLAEPRTAASPRNRHAAPLIVPP</sequence>
<dbReference type="InterPro" id="IPR051916">
    <property type="entry name" value="GPI-anchor_lipid_remodeler"/>
</dbReference>
<dbReference type="Proteomes" id="UP001143330">
    <property type="component" value="Unassembled WGS sequence"/>
</dbReference>
<dbReference type="AlphaFoldDB" id="A0A9W6JU99"/>
<feature type="domain" description="Endonuclease/exonuclease/phosphatase" evidence="1">
    <location>
        <begin position="8"/>
        <end position="218"/>
    </location>
</feature>
<evidence type="ECO:0000313" key="2">
    <source>
        <dbReference type="EMBL" id="GLK83985.1"/>
    </source>
</evidence>
<dbReference type="GO" id="GO:0016020">
    <property type="term" value="C:membrane"/>
    <property type="evidence" value="ECO:0007669"/>
    <property type="project" value="GOC"/>
</dbReference>
<reference evidence="2" key="2">
    <citation type="submission" date="2023-01" db="EMBL/GenBank/DDBJ databases">
        <authorList>
            <person name="Sun Q."/>
            <person name="Evtushenko L."/>
        </authorList>
    </citation>
    <scope>NUCLEOTIDE SEQUENCE</scope>
    <source>
        <strain evidence="2">VKM B-2789</strain>
    </source>
</reference>
<dbReference type="InterPro" id="IPR036691">
    <property type="entry name" value="Endo/exonu/phosph_ase_sf"/>
</dbReference>
<keyword evidence="3" id="KW-1185">Reference proteome</keyword>
<dbReference type="Pfam" id="PF03372">
    <property type="entry name" value="Exo_endo_phos"/>
    <property type="match status" value="1"/>
</dbReference>
<organism evidence="2 3">
    <name type="scientific">Ancylobacter defluvii</name>
    <dbReference type="NCBI Taxonomy" id="1282440"/>
    <lineage>
        <taxon>Bacteria</taxon>
        <taxon>Pseudomonadati</taxon>
        <taxon>Pseudomonadota</taxon>
        <taxon>Alphaproteobacteria</taxon>
        <taxon>Hyphomicrobiales</taxon>
        <taxon>Xanthobacteraceae</taxon>
        <taxon>Ancylobacter</taxon>
    </lineage>
</organism>
<dbReference type="InterPro" id="IPR005135">
    <property type="entry name" value="Endo/exonuclease/phosphatase"/>
</dbReference>
<dbReference type="EMBL" id="BSFM01000011">
    <property type="protein sequence ID" value="GLK83985.1"/>
    <property type="molecule type" value="Genomic_DNA"/>
</dbReference>
<dbReference type="GO" id="GO:0006506">
    <property type="term" value="P:GPI anchor biosynthetic process"/>
    <property type="evidence" value="ECO:0007669"/>
    <property type="project" value="TreeGrafter"/>
</dbReference>
<evidence type="ECO:0000313" key="3">
    <source>
        <dbReference type="Proteomes" id="UP001143330"/>
    </source>
</evidence>
<dbReference type="Gene3D" id="3.60.10.10">
    <property type="entry name" value="Endonuclease/exonuclease/phosphatase"/>
    <property type="match status" value="1"/>
</dbReference>
<dbReference type="PANTHER" id="PTHR14859:SF15">
    <property type="entry name" value="ENDONUCLEASE_EXONUCLEASE_PHOSPHATASE DOMAIN-CONTAINING PROTEIN"/>
    <property type="match status" value="1"/>
</dbReference>
<proteinExistence type="predicted"/>
<dbReference type="GO" id="GO:0003824">
    <property type="term" value="F:catalytic activity"/>
    <property type="evidence" value="ECO:0007669"/>
    <property type="project" value="InterPro"/>
</dbReference>
<gene>
    <name evidence="2" type="ORF">GCM10017653_20550</name>
</gene>
<reference evidence="2" key="1">
    <citation type="journal article" date="2014" name="Int. J. Syst. Evol. Microbiol.">
        <title>Complete genome sequence of Corynebacterium casei LMG S-19264T (=DSM 44701T), isolated from a smear-ripened cheese.</title>
        <authorList>
            <consortium name="US DOE Joint Genome Institute (JGI-PGF)"/>
            <person name="Walter F."/>
            <person name="Albersmeier A."/>
            <person name="Kalinowski J."/>
            <person name="Ruckert C."/>
        </authorList>
    </citation>
    <scope>NUCLEOTIDE SEQUENCE</scope>
    <source>
        <strain evidence="2">VKM B-2789</strain>
    </source>
</reference>
<dbReference type="RefSeq" id="WP_213364179.1">
    <property type="nucleotide sequence ID" value="NZ_BSFM01000011.1"/>
</dbReference>
<name>A0A9W6JU99_9HYPH</name>